<name>A0A7W9GMZ1_9ACTN</name>
<gene>
    <name evidence="1" type="ORF">HD601_001259</name>
</gene>
<dbReference type="AlphaFoldDB" id="A0A7W9GMZ1"/>
<proteinExistence type="predicted"/>
<dbReference type="PANTHER" id="PTHR33361:SF2">
    <property type="entry name" value="DUF885 DOMAIN-CONTAINING PROTEIN"/>
    <property type="match status" value="1"/>
</dbReference>
<evidence type="ECO:0000313" key="2">
    <source>
        <dbReference type="Proteomes" id="UP000542813"/>
    </source>
</evidence>
<dbReference type="Proteomes" id="UP000542813">
    <property type="component" value="Unassembled WGS sequence"/>
</dbReference>
<organism evidence="1 2">
    <name type="scientific">Jiangella mangrovi</name>
    <dbReference type="NCBI Taxonomy" id="1524084"/>
    <lineage>
        <taxon>Bacteria</taxon>
        <taxon>Bacillati</taxon>
        <taxon>Actinomycetota</taxon>
        <taxon>Actinomycetes</taxon>
        <taxon>Jiangellales</taxon>
        <taxon>Jiangellaceae</taxon>
        <taxon>Jiangella</taxon>
    </lineage>
</organism>
<protein>
    <submittedName>
        <fullName evidence="1">Uncharacterized protein (DUF885 family)</fullName>
    </submittedName>
</protein>
<sequence>MPDNDAATPRAIADRYVETIADLNPLVGTALGIRPGVDAMPDLSPEGQEAEAAAARATLAELDAAEAAAAGNGGLPDQERRAARLLRERLTASLAVHDAGEGLREISNLFSPVQSLRSVFLIMPSESDDDWAVIGRRLRNIPGAARGFRASLEEGDRRGLYAAPRQVDTVVEQLDTWLESDWYTTFVGKGPEAQRAELTAAAAEAGAGLAELRDYLATTYRPASEGTPDGVGRDRYTIWARRWTGADLDLEDAYAYGWSEFHRIGAEMKEAADAVLPGHTPLAVMRHLDEHGAAIEGVDAIRDWLQNLMNEAMSDLDGTHVDLAEPIRHVEAMIAPPGSAAAPYYTRPSLDFSRPGRTWLPTLGETRFPLWGLVSTWYHEGVPGHHLQLAQWVHVADQLSRYQVSLGSVSAMTEGWALYAERLMDELGYLTDPAYRLGYLDAQIMRAIRVIVDIGMHLRLRIPGDETFHPGEVWTPELAREFFGAFNGRDPAFLDSEIVRYLGMPAQAIGYKLGERAWLAGRDAAQAAQGADFDLKAWHMAALSMGSLGLDDLAAELARLP</sequence>
<dbReference type="InterPro" id="IPR010281">
    <property type="entry name" value="DUF885"/>
</dbReference>
<dbReference type="RefSeq" id="WP_184820274.1">
    <property type="nucleotide sequence ID" value="NZ_JACHMM010000001.1"/>
</dbReference>
<dbReference type="Pfam" id="PF05960">
    <property type="entry name" value="DUF885"/>
    <property type="match status" value="1"/>
</dbReference>
<comment type="caution">
    <text evidence="1">The sequence shown here is derived from an EMBL/GenBank/DDBJ whole genome shotgun (WGS) entry which is preliminary data.</text>
</comment>
<dbReference type="PANTHER" id="PTHR33361">
    <property type="entry name" value="GLR0591 PROTEIN"/>
    <property type="match status" value="1"/>
</dbReference>
<keyword evidence="2" id="KW-1185">Reference proteome</keyword>
<dbReference type="EMBL" id="JACHMM010000001">
    <property type="protein sequence ID" value="MBB5786684.1"/>
    <property type="molecule type" value="Genomic_DNA"/>
</dbReference>
<accession>A0A7W9GMZ1</accession>
<evidence type="ECO:0000313" key="1">
    <source>
        <dbReference type="EMBL" id="MBB5786684.1"/>
    </source>
</evidence>
<reference evidence="1 2" key="1">
    <citation type="submission" date="2020-08" db="EMBL/GenBank/DDBJ databases">
        <title>Sequencing the genomes of 1000 actinobacteria strains.</title>
        <authorList>
            <person name="Klenk H.-P."/>
        </authorList>
    </citation>
    <scope>NUCLEOTIDE SEQUENCE [LARGE SCALE GENOMIC DNA]</scope>
    <source>
        <strain evidence="1 2">DSM 102122</strain>
    </source>
</reference>